<feature type="chain" id="PRO_5043670365" description="Lipoprotein" evidence="1">
    <location>
        <begin position="21"/>
        <end position="308"/>
    </location>
</feature>
<organism evidence="2">
    <name type="scientific">Streptomyces sp. NBC_00093</name>
    <dbReference type="NCBI Taxonomy" id="2975649"/>
    <lineage>
        <taxon>Bacteria</taxon>
        <taxon>Bacillati</taxon>
        <taxon>Actinomycetota</taxon>
        <taxon>Actinomycetes</taxon>
        <taxon>Kitasatosporales</taxon>
        <taxon>Streptomycetaceae</taxon>
        <taxon>Streptomyces</taxon>
    </lineage>
</organism>
<keyword evidence="1" id="KW-0732">Signal</keyword>
<feature type="signal peptide" evidence="1">
    <location>
        <begin position="1"/>
        <end position="20"/>
    </location>
</feature>
<proteinExistence type="predicted"/>
<gene>
    <name evidence="2" type="ORF">OHA22_26550</name>
</gene>
<evidence type="ECO:0008006" key="3">
    <source>
        <dbReference type="Google" id="ProtNLM"/>
    </source>
</evidence>
<evidence type="ECO:0000256" key="1">
    <source>
        <dbReference type="SAM" id="SignalP"/>
    </source>
</evidence>
<evidence type="ECO:0000313" key="2">
    <source>
        <dbReference type="EMBL" id="WTT18836.1"/>
    </source>
</evidence>
<protein>
    <recommendedName>
        <fullName evidence="3">Lipoprotein</fullName>
    </recommendedName>
</protein>
<reference evidence="2" key="1">
    <citation type="submission" date="2022-10" db="EMBL/GenBank/DDBJ databases">
        <title>The complete genomes of actinobacterial strains from the NBC collection.</title>
        <authorList>
            <person name="Joergensen T.S."/>
            <person name="Alvarez Arevalo M."/>
            <person name="Sterndorff E.B."/>
            <person name="Faurdal D."/>
            <person name="Vuksanovic O."/>
            <person name="Mourched A.-S."/>
            <person name="Charusanti P."/>
            <person name="Shaw S."/>
            <person name="Blin K."/>
            <person name="Weber T."/>
        </authorList>
    </citation>
    <scope>NUCLEOTIDE SEQUENCE</scope>
    <source>
        <strain evidence="2">NBC_00093</strain>
    </source>
</reference>
<dbReference type="EMBL" id="CP108222">
    <property type="protein sequence ID" value="WTT18836.1"/>
    <property type="molecule type" value="Genomic_DNA"/>
</dbReference>
<accession>A0AAU2A4J2</accession>
<dbReference type="AlphaFoldDB" id="A0AAU2A4J2"/>
<sequence>MRIRATVAAVSGALALSALAVPAAQADGSVSRADVAKVREAGQAGSGKSAFSASAAAVAEPYVLDASFSNIKVNNGRSIVAGISGKLTVPITYTLTHGADVDIAAEDFFTDVELYYGTTYADSEFGLFGDDWAGCKAVSATVANCTQSIVISPSEDLFNETAGKWKAYAYAVAFNGQDFGSDDFDVTKVGYVEKDGLAGPNLLRHSRLTANATPEPVKKGKTITVTGKLTRANWDAGNYTGYASQPVKLQFRKNGTSTYTTLKTIKTTTTGDLKTTVKANVDGYFRYVFAGTATTAALGSATDFIDVK</sequence>
<name>A0AAU2A4J2_9ACTN</name>